<evidence type="ECO:0000259" key="2">
    <source>
        <dbReference type="Pfam" id="PF12146"/>
    </source>
</evidence>
<organism evidence="3 4">
    <name type="scientific">Vibrio sinaloensis DSM 21326</name>
    <dbReference type="NCBI Taxonomy" id="945550"/>
    <lineage>
        <taxon>Bacteria</taxon>
        <taxon>Pseudomonadati</taxon>
        <taxon>Pseudomonadota</taxon>
        <taxon>Gammaproteobacteria</taxon>
        <taxon>Vibrionales</taxon>
        <taxon>Vibrionaceae</taxon>
        <taxon>Vibrio</taxon>
        <taxon>Vibrio oreintalis group</taxon>
    </lineage>
</organism>
<keyword evidence="1" id="KW-0472">Membrane</keyword>
<dbReference type="eggNOG" id="COG1647">
    <property type="taxonomic scope" value="Bacteria"/>
</dbReference>
<evidence type="ECO:0000313" key="4">
    <source>
        <dbReference type="Proteomes" id="UP000006228"/>
    </source>
</evidence>
<name>E8MBB5_PHOS4</name>
<dbReference type="InterPro" id="IPR029058">
    <property type="entry name" value="AB_hydrolase_fold"/>
</dbReference>
<dbReference type="Gene3D" id="3.40.50.1820">
    <property type="entry name" value="alpha/beta hydrolase"/>
    <property type="match status" value="1"/>
</dbReference>
<feature type="domain" description="Serine aminopeptidase S33" evidence="2">
    <location>
        <begin position="102"/>
        <end position="219"/>
    </location>
</feature>
<protein>
    <submittedName>
        <fullName evidence="3">Putative lipoprotein</fullName>
    </submittedName>
</protein>
<dbReference type="InterPro" id="IPR022742">
    <property type="entry name" value="Hydrolase_4"/>
</dbReference>
<evidence type="ECO:0000256" key="1">
    <source>
        <dbReference type="SAM" id="Phobius"/>
    </source>
</evidence>
<proteinExistence type="predicted"/>
<accession>E8MBB5</accession>
<comment type="caution">
    <text evidence="3">The sequence shown here is derived from an EMBL/GenBank/DDBJ whole genome shotgun (WGS) entry which is preliminary data.</text>
</comment>
<sequence length="405" mass="44890">MKKSQSKREKIEYVMRKKSAFAFYIAAAITTVIVGCSTPAQDPAYEKATALPDYDQDSFSQYVAETKSWLEQNRIFITEDKQTELAQVLPREYQPAQPNGQGVLLVHGLGDSPYSFHDVATHLADQGYVVRTILLPGHASKVGDLQLPTLQDWQGVVDHHIALLKKQTEKVWLGGYSTGANLVTSAALKDDSIQGLLLFSPALEPGSSSVQFAELASHFITWADQDPENNPLRYNSLPMSAAAVYYQTSAIVREQLETANYAHPVFMLLSEGDKVINTEYALSTFSEKMPNTANHVVWQGEQELKDPRSTRFSMKIPEQRISNGSHMGLLFSPTNPNYGIGGSNLICSNGQPEDVSSSCAQGEDIWYSAWGYVEPGKTHARLTYNPYFEESMAILDKVMSDQSKS</sequence>
<dbReference type="AlphaFoldDB" id="E8MBB5"/>
<reference evidence="3 4" key="1">
    <citation type="journal article" date="2012" name="Int. J. Syst. Evol. Microbiol.">
        <title>Vibrio caribbeanicus sp. nov., isolated from the marine sponge Scleritoderma cyanea.</title>
        <authorList>
            <person name="Hoffmann M."/>
            <person name="Monday S.R."/>
            <person name="Allard M.W."/>
            <person name="Strain E.A."/>
            <person name="Whittaker P."/>
            <person name="Naum M."/>
            <person name="McCarthy P.J."/>
            <person name="Lopez J.V."/>
            <person name="Fischer M."/>
            <person name="Brown E.W."/>
        </authorList>
    </citation>
    <scope>NUCLEOTIDE SEQUENCE [LARGE SCALE GENOMIC DNA]</scope>
    <source>
        <strain evidence="4">DSMZ 21326</strain>
    </source>
</reference>
<dbReference type="Proteomes" id="UP000006228">
    <property type="component" value="Unassembled WGS sequence"/>
</dbReference>
<feature type="transmembrane region" description="Helical" evidence="1">
    <location>
        <begin position="21"/>
        <end position="40"/>
    </location>
</feature>
<keyword evidence="1" id="KW-0812">Transmembrane</keyword>
<gene>
    <name evidence="3" type="ORF">VISI1226_03620</name>
</gene>
<keyword evidence="3" id="KW-0449">Lipoprotein</keyword>
<evidence type="ECO:0000313" key="3">
    <source>
        <dbReference type="EMBL" id="EGA68698.1"/>
    </source>
</evidence>
<keyword evidence="1" id="KW-1133">Transmembrane helix</keyword>
<dbReference type="Pfam" id="PF12146">
    <property type="entry name" value="Hydrolase_4"/>
    <property type="match status" value="1"/>
</dbReference>
<dbReference type="SUPFAM" id="SSF53474">
    <property type="entry name" value="alpha/beta-Hydrolases"/>
    <property type="match status" value="1"/>
</dbReference>
<dbReference type="EMBL" id="AEVT01000099">
    <property type="protein sequence ID" value="EGA68698.1"/>
    <property type="molecule type" value="Genomic_DNA"/>
</dbReference>